<dbReference type="InterPro" id="IPR037460">
    <property type="entry name" value="SEST-like"/>
</dbReference>
<dbReference type="OrthoDB" id="21678at2759"/>
<dbReference type="InterPro" id="IPR036514">
    <property type="entry name" value="SGNH_hydro_sf"/>
</dbReference>
<comment type="caution">
    <text evidence="2">The sequence shown here is derived from an EMBL/GenBank/DDBJ whole genome shotgun (WGS) entry which is preliminary data.</text>
</comment>
<evidence type="ECO:0000313" key="3">
    <source>
        <dbReference type="Proteomes" id="UP000801428"/>
    </source>
</evidence>
<dbReference type="Gene3D" id="3.40.50.1110">
    <property type="entry name" value="SGNH hydrolase"/>
    <property type="match status" value="1"/>
</dbReference>
<organism evidence="2 3">
    <name type="scientific">Curvularia kusanoi</name>
    <name type="common">Cochliobolus kusanoi</name>
    <dbReference type="NCBI Taxonomy" id="90978"/>
    <lineage>
        <taxon>Eukaryota</taxon>
        <taxon>Fungi</taxon>
        <taxon>Dikarya</taxon>
        <taxon>Ascomycota</taxon>
        <taxon>Pezizomycotina</taxon>
        <taxon>Dothideomycetes</taxon>
        <taxon>Pleosporomycetidae</taxon>
        <taxon>Pleosporales</taxon>
        <taxon>Pleosporineae</taxon>
        <taxon>Pleosporaceae</taxon>
        <taxon>Curvularia</taxon>
    </lineage>
</organism>
<protein>
    <recommendedName>
        <fullName evidence="1">SGNH hydrolase-type esterase domain-containing protein</fullName>
    </recommendedName>
</protein>
<gene>
    <name evidence="2" type="ORF">E8E13_007429</name>
</gene>
<sequence>MAPLRIVALGSSFAAGPGIAPVVDSKAKRSGNNYAHILSRSLEAQLTDLTSSGATLMNVLQEPQRTGLLLPSSPLSPQLDHLPPDADIVTLTAGGNDLDYSKGMILDAMKTSALDMLYLKDYFRTPGVDPAEPRIGLVTQDQVKERFLAVFDKVHSIAPQARIYLVQYLDIFGSQTEVDAEQPLGKSQVELYIKMAGDLARTYRDAAAARSDFVELVEMADLSKGHSLGCPEPWVVGFTYKMMLQGVAPYHPNEGGHQAVAKVLEDRIKQRVQL</sequence>
<dbReference type="SUPFAM" id="SSF52266">
    <property type="entry name" value="SGNH hydrolase"/>
    <property type="match status" value="1"/>
</dbReference>
<dbReference type="Proteomes" id="UP000801428">
    <property type="component" value="Unassembled WGS sequence"/>
</dbReference>
<dbReference type="GO" id="GO:0006629">
    <property type="term" value="P:lipid metabolic process"/>
    <property type="evidence" value="ECO:0007669"/>
    <property type="project" value="TreeGrafter"/>
</dbReference>
<evidence type="ECO:0000259" key="1">
    <source>
        <dbReference type="Pfam" id="PF13472"/>
    </source>
</evidence>
<reference evidence="2" key="1">
    <citation type="submission" date="2019-04" db="EMBL/GenBank/DDBJ databases">
        <title>Sequencing of skin fungus with MAO and IRED activity.</title>
        <authorList>
            <person name="Marsaioli A.J."/>
            <person name="Bonatto J.M.C."/>
            <person name="Reis Junior O."/>
        </authorList>
    </citation>
    <scope>NUCLEOTIDE SEQUENCE</scope>
    <source>
        <strain evidence="2">30M1</strain>
    </source>
</reference>
<accession>A0A9P4TGG4</accession>
<dbReference type="CDD" id="cd01823">
    <property type="entry name" value="SEST_like"/>
    <property type="match status" value="1"/>
</dbReference>
<dbReference type="PANTHER" id="PTHR37981">
    <property type="entry name" value="LIPASE 2"/>
    <property type="match status" value="1"/>
</dbReference>
<feature type="domain" description="SGNH hydrolase-type esterase" evidence="1">
    <location>
        <begin position="8"/>
        <end position="259"/>
    </location>
</feature>
<evidence type="ECO:0000313" key="2">
    <source>
        <dbReference type="EMBL" id="KAF3003618.1"/>
    </source>
</evidence>
<name>A0A9P4TGG4_CURKU</name>
<dbReference type="Pfam" id="PF13472">
    <property type="entry name" value="Lipase_GDSL_2"/>
    <property type="match status" value="1"/>
</dbReference>
<dbReference type="InterPro" id="IPR013830">
    <property type="entry name" value="SGNH_hydro"/>
</dbReference>
<dbReference type="GO" id="GO:0016788">
    <property type="term" value="F:hydrolase activity, acting on ester bonds"/>
    <property type="evidence" value="ECO:0007669"/>
    <property type="project" value="InterPro"/>
</dbReference>
<dbReference type="PANTHER" id="PTHR37981:SF1">
    <property type="entry name" value="SGNH HYDROLASE-TYPE ESTERASE DOMAIN-CONTAINING PROTEIN"/>
    <property type="match status" value="1"/>
</dbReference>
<proteinExistence type="predicted"/>
<dbReference type="EMBL" id="SWKU01000009">
    <property type="protein sequence ID" value="KAF3003618.1"/>
    <property type="molecule type" value="Genomic_DNA"/>
</dbReference>
<keyword evidence="3" id="KW-1185">Reference proteome</keyword>
<dbReference type="AlphaFoldDB" id="A0A9P4TGG4"/>